<dbReference type="Gene3D" id="2.70.170.10">
    <property type="entry name" value="Neurotransmitter-gated ion-channel ligand-binding domain"/>
    <property type="match status" value="1"/>
</dbReference>
<dbReference type="GO" id="GO:0004888">
    <property type="term" value="F:transmembrane signaling receptor activity"/>
    <property type="evidence" value="ECO:0007669"/>
    <property type="project" value="InterPro"/>
</dbReference>
<evidence type="ECO:0000256" key="3">
    <source>
        <dbReference type="ARBA" id="ARBA00022692"/>
    </source>
</evidence>
<dbReference type="InterPro" id="IPR002394">
    <property type="entry name" value="Nicotinic_acetylcholine_rcpt"/>
</dbReference>
<keyword evidence="8" id="KW-0675">Receptor</keyword>
<dbReference type="PRINTS" id="PR00254">
    <property type="entry name" value="NICOTINICR"/>
</dbReference>
<dbReference type="Pfam" id="PF02931">
    <property type="entry name" value="Neur_chan_LBD"/>
    <property type="match status" value="1"/>
</dbReference>
<dbReference type="Gene3D" id="1.20.58.390">
    <property type="entry name" value="Neurotransmitter-gated ion-channel transmembrane domain"/>
    <property type="match status" value="1"/>
</dbReference>
<dbReference type="InterPro" id="IPR036734">
    <property type="entry name" value="Neur_chan_lig-bd_sf"/>
</dbReference>
<evidence type="ECO:0000256" key="9">
    <source>
        <dbReference type="ARBA" id="ARBA00023286"/>
    </source>
</evidence>
<accession>A0A1A7YNM9</accession>
<sequence length="227" mass="26431">MTNAWLQLYWTDVYLSWNPENYPGVQNLRFPSDQIWTPDILLYNSADERFDATFHTNVLVNASGYCQYIPPGILKSTCYIDVRWFPFDVQKCDLKFGSWTHNGWLLDLQMLDVDTSTYISNGEWDLVGVPAKRNELYYECCKEPYPDVTFTVTMRRRTLYYGLNLLIPSQRFRDQDEAEAICSEWKFAAAVVDRLCLVAFSLFSIICTFTILMSAPNFIEAVSKDFT</sequence>
<organism evidence="14">
    <name type="scientific">Iconisemion striatum</name>
    <dbReference type="NCBI Taxonomy" id="60296"/>
    <lineage>
        <taxon>Eukaryota</taxon>
        <taxon>Metazoa</taxon>
        <taxon>Chordata</taxon>
        <taxon>Craniata</taxon>
        <taxon>Vertebrata</taxon>
        <taxon>Euteleostomi</taxon>
        <taxon>Actinopterygii</taxon>
        <taxon>Neopterygii</taxon>
        <taxon>Teleostei</taxon>
        <taxon>Neoteleostei</taxon>
        <taxon>Acanthomorphata</taxon>
        <taxon>Ovalentaria</taxon>
        <taxon>Atherinomorphae</taxon>
        <taxon>Cyprinodontiformes</taxon>
        <taxon>Nothobranchiidae</taxon>
        <taxon>Iconisemion</taxon>
    </lineage>
</organism>
<evidence type="ECO:0000256" key="6">
    <source>
        <dbReference type="ARBA" id="ARBA00023065"/>
    </source>
</evidence>
<gene>
    <name evidence="14" type="primary">Nfu_g_1_004398</name>
</gene>
<comment type="caution">
    <text evidence="12">Lacks conserved residue(s) required for the propagation of feature annotation.</text>
</comment>
<evidence type="ECO:0000313" key="14">
    <source>
        <dbReference type="EMBL" id="SBP31505.1"/>
    </source>
</evidence>
<dbReference type="PANTHER" id="PTHR18945">
    <property type="entry name" value="NEUROTRANSMITTER GATED ION CHANNEL"/>
    <property type="match status" value="1"/>
</dbReference>
<dbReference type="FunFam" id="2.70.170.10:FF:000115">
    <property type="entry name" value="Si:ch73-380n15.2"/>
    <property type="match status" value="1"/>
</dbReference>
<evidence type="ECO:0000256" key="1">
    <source>
        <dbReference type="ARBA" id="ARBA00022448"/>
    </source>
</evidence>
<evidence type="ECO:0000256" key="12">
    <source>
        <dbReference type="RuleBase" id="RU000687"/>
    </source>
</evidence>
<name>A0A1A7YNM9_9TELE</name>
<reference evidence="14" key="2">
    <citation type="submission" date="2016-06" db="EMBL/GenBank/DDBJ databases">
        <title>The genome of a short-lived fish provides insights into sex chromosome evolution and the genetic control of aging.</title>
        <authorList>
            <person name="Reichwald K."/>
            <person name="Felder M."/>
            <person name="Petzold A."/>
            <person name="Koch P."/>
            <person name="Groth M."/>
            <person name="Platzer M."/>
        </authorList>
    </citation>
    <scope>NUCLEOTIDE SEQUENCE</scope>
    <source>
        <tissue evidence="14">Brain</tissue>
    </source>
</reference>
<dbReference type="InterPro" id="IPR038050">
    <property type="entry name" value="Neuro_actylchol_rec"/>
</dbReference>
<comment type="subcellular location">
    <subcellularLocation>
        <location evidence="11">Synaptic cell membrane</location>
        <topology evidence="11">Multi-pass membrane protein</topology>
    </subcellularLocation>
</comment>
<dbReference type="EMBL" id="HADX01009273">
    <property type="protein sequence ID" value="SBP31505.1"/>
    <property type="molecule type" value="Transcribed_RNA"/>
</dbReference>
<feature type="transmembrane region" description="Helical" evidence="12">
    <location>
        <begin position="195"/>
        <end position="219"/>
    </location>
</feature>
<evidence type="ECO:0000256" key="8">
    <source>
        <dbReference type="ARBA" id="ARBA00023170"/>
    </source>
</evidence>
<evidence type="ECO:0000256" key="10">
    <source>
        <dbReference type="ARBA" id="ARBA00023303"/>
    </source>
</evidence>
<evidence type="ECO:0000256" key="4">
    <source>
        <dbReference type="ARBA" id="ARBA00022989"/>
    </source>
</evidence>
<keyword evidence="1 12" id="KW-0813">Transport</keyword>
<keyword evidence="5" id="KW-0770">Synapse</keyword>
<dbReference type="AlphaFoldDB" id="A0A1A7YNM9"/>
<keyword evidence="4 12" id="KW-1133">Transmembrane helix</keyword>
<protein>
    <recommendedName>
        <fullName evidence="13">Neurotransmitter-gated ion-channel ligand-binding domain-containing protein</fullName>
    </recommendedName>
</protein>
<evidence type="ECO:0000256" key="7">
    <source>
        <dbReference type="ARBA" id="ARBA00023136"/>
    </source>
</evidence>
<dbReference type="SUPFAM" id="SSF90112">
    <property type="entry name" value="Neurotransmitter-gated ion-channel transmembrane pore"/>
    <property type="match status" value="1"/>
</dbReference>
<evidence type="ECO:0000256" key="2">
    <source>
        <dbReference type="ARBA" id="ARBA00022475"/>
    </source>
</evidence>
<dbReference type="GO" id="GO:0022848">
    <property type="term" value="F:acetylcholine-gated monoatomic cation-selective channel activity"/>
    <property type="evidence" value="ECO:0007669"/>
    <property type="project" value="InterPro"/>
</dbReference>
<dbReference type="PROSITE" id="PS00236">
    <property type="entry name" value="NEUROTR_ION_CHANNEL"/>
    <property type="match status" value="1"/>
</dbReference>
<reference evidence="14" key="1">
    <citation type="submission" date="2016-05" db="EMBL/GenBank/DDBJ databases">
        <authorList>
            <person name="Lavstsen T."/>
            <person name="Jespersen J.S."/>
        </authorList>
    </citation>
    <scope>NUCLEOTIDE SEQUENCE</scope>
    <source>
        <tissue evidence="14">Brain</tissue>
    </source>
</reference>
<keyword evidence="3 12" id="KW-0812">Transmembrane</keyword>
<keyword evidence="10 12" id="KW-0407">Ion channel</keyword>
<keyword evidence="6 12" id="KW-0406">Ion transport</keyword>
<keyword evidence="2" id="KW-1003">Cell membrane</keyword>
<dbReference type="SUPFAM" id="SSF63712">
    <property type="entry name" value="Nicotinic receptor ligand binding domain-like"/>
    <property type="match status" value="1"/>
</dbReference>
<proteinExistence type="inferred from homology"/>
<dbReference type="InterPro" id="IPR036719">
    <property type="entry name" value="Neuro-gated_channel_TM_sf"/>
</dbReference>
<keyword evidence="9" id="KW-1071">Ligand-gated ion channel</keyword>
<dbReference type="FunFam" id="1.20.58.390:FF:000011">
    <property type="entry name" value="neuronal acetylcholine receptor subunit alpha-7"/>
    <property type="match status" value="1"/>
</dbReference>
<evidence type="ECO:0000259" key="13">
    <source>
        <dbReference type="Pfam" id="PF02931"/>
    </source>
</evidence>
<keyword evidence="7 12" id="KW-0472">Membrane</keyword>
<dbReference type="PRINTS" id="PR00252">
    <property type="entry name" value="NRIONCHANNEL"/>
</dbReference>
<dbReference type="InterPro" id="IPR006201">
    <property type="entry name" value="Neur_channel"/>
</dbReference>
<comment type="similarity">
    <text evidence="12">Belongs to the ligand-gated ion channel (TC 1.A.9) family.</text>
</comment>
<feature type="domain" description="Neurotransmitter-gated ion-channel ligand-binding" evidence="13">
    <location>
        <begin position="2"/>
        <end position="158"/>
    </location>
</feature>
<evidence type="ECO:0000256" key="11">
    <source>
        <dbReference type="ARBA" id="ARBA00034099"/>
    </source>
</evidence>
<dbReference type="InterPro" id="IPR006202">
    <property type="entry name" value="Neur_chan_lig-bd"/>
</dbReference>
<evidence type="ECO:0000256" key="5">
    <source>
        <dbReference type="ARBA" id="ARBA00023018"/>
    </source>
</evidence>
<dbReference type="InterPro" id="IPR018000">
    <property type="entry name" value="Neurotransmitter_ion_chnl_CS"/>
</dbReference>
<dbReference type="GO" id="GO:0045211">
    <property type="term" value="C:postsynaptic membrane"/>
    <property type="evidence" value="ECO:0007669"/>
    <property type="project" value="InterPro"/>
</dbReference>